<evidence type="ECO:0000313" key="1">
    <source>
        <dbReference type="EMBL" id="ACB52507.1"/>
    </source>
</evidence>
<name>B1WXG6_CROS5</name>
<dbReference type="STRING" id="43989.cce_3159"/>
<dbReference type="AlphaFoldDB" id="B1WXG6"/>
<evidence type="ECO:0000313" key="2">
    <source>
        <dbReference type="Proteomes" id="UP000001203"/>
    </source>
</evidence>
<dbReference type="RefSeq" id="WP_009547480.1">
    <property type="nucleotide sequence ID" value="NC_010546.1"/>
</dbReference>
<dbReference type="EMBL" id="CP000806">
    <property type="protein sequence ID" value="ACB52507.1"/>
    <property type="molecule type" value="Genomic_DNA"/>
</dbReference>
<keyword evidence="2" id="KW-1185">Reference proteome</keyword>
<reference evidence="1 2" key="1">
    <citation type="journal article" date="2008" name="Proc. Natl. Acad. Sci. U.S.A.">
        <title>The genome of Cyanothece 51142, a unicellular diazotrophic cyanobacterium important in the marine nitrogen cycle.</title>
        <authorList>
            <person name="Welsh E.A."/>
            <person name="Liberton M."/>
            <person name="Stoeckel J."/>
            <person name="Loh T."/>
            <person name="Elvitigala T."/>
            <person name="Wang C."/>
            <person name="Wollam A."/>
            <person name="Fulton R.S."/>
            <person name="Clifton S.W."/>
            <person name="Jacobs J.M."/>
            <person name="Aurora R."/>
            <person name="Ghosh B.K."/>
            <person name="Sherman L.A."/>
            <person name="Smith R.D."/>
            <person name="Wilson R.K."/>
            <person name="Pakrasi H.B."/>
        </authorList>
    </citation>
    <scope>NUCLEOTIDE SEQUENCE [LARGE SCALE GENOMIC DNA]</scope>
    <source>
        <strain evidence="2">ATCC 51142 / BH68</strain>
    </source>
</reference>
<organism evidence="1 2">
    <name type="scientific">Crocosphaera subtropica (strain ATCC 51142 / BH68)</name>
    <name type="common">Cyanothece sp. (strain ATCC 51142)</name>
    <dbReference type="NCBI Taxonomy" id="43989"/>
    <lineage>
        <taxon>Bacteria</taxon>
        <taxon>Bacillati</taxon>
        <taxon>Cyanobacteriota</taxon>
        <taxon>Cyanophyceae</taxon>
        <taxon>Oscillatoriophycideae</taxon>
        <taxon>Chroococcales</taxon>
        <taxon>Aphanothecaceae</taxon>
        <taxon>Crocosphaera</taxon>
        <taxon>Crocosphaera subtropica</taxon>
    </lineage>
</organism>
<dbReference type="eggNOG" id="ENOG50331Z8">
    <property type="taxonomic scope" value="Bacteria"/>
</dbReference>
<dbReference type="HOGENOM" id="CLU_2848340_0_0_3"/>
<gene>
    <name evidence="1" type="ordered locus">cce_3159</name>
</gene>
<proteinExistence type="predicted"/>
<sequence>MTFQDYPFAQKLITDTDGNICQVIMDFTDYQKLLETLEDEGLYRAIMEVRQEKPLTVSEALEELEKS</sequence>
<dbReference type="InterPro" id="IPR049537">
    <property type="entry name" value="RelB-like"/>
</dbReference>
<evidence type="ECO:0008006" key="3">
    <source>
        <dbReference type="Google" id="ProtNLM"/>
    </source>
</evidence>
<dbReference type="KEGG" id="cyt:cce_3159"/>
<accession>B1WXG6</accession>
<dbReference type="OrthoDB" id="574483at2"/>
<dbReference type="Pfam" id="PF18506">
    <property type="entry name" value="RelB-like"/>
    <property type="match status" value="1"/>
</dbReference>
<dbReference type="Proteomes" id="UP000001203">
    <property type="component" value="Chromosome circular"/>
</dbReference>
<protein>
    <recommendedName>
        <fullName evidence="3">Antitoxin</fullName>
    </recommendedName>
</protein>